<dbReference type="SUPFAM" id="SSF52047">
    <property type="entry name" value="RNI-like"/>
    <property type="match status" value="1"/>
</dbReference>
<dbReference type="EMBL" id="KV744886">
    <property type="protein sequence ID" value="OCK82480.1"/>
    <property type="molecule type" value="Genomic_DNA"/>
</dbReference>
<accession>A0A8E2EEC6</accession>
<feature type="region of interest" description="Disordered" evidence="1">
    <location>
        <begin position="81"/>
        <end position="119"/>
    </location>
</feature>
<feature type="compositionally biased region" description="Polar residues" evidence="1">
    <location>
        <begin position="7"/>
        <end position="17"/>
    </location>
</feature>
<sequence length="535" mass="60075">MPKKRQPNFTKTPSSYVHPSLESSKPSSSSTPPAPRTVNDRISQLRREQAPRPTAERRDEIIDVVTQRSVPPALRHILNIPEVNPPLPKPGTHARVSRTRSGRPPPGPAPPISWLNQSRHAPPHLRKMHGRRMNPGESASASLKFSTIATLDGARRLPAERSLIHHTLKLLATNWEWLAEYEQYHLATLPIPIKESLLSYLFVYGPSNGIDLKSFKLLFLDENELEGATGSDELEQLDVSGLLNDNFTLADLSKYMSRPRPVSVIEAFDNLSTSADKGKDKAKDDVAESWEDEIDLKPINISRFPHLTRLSLANPGSSASWAQLLSLSANLKTLTHLSLAYWPTPSLTPNATTTSMVSKHSKPVSLGGTSYYSEMDDDWQEAANILRRLSNNTYCLKWLDLEGCLWHKALTFADPPEGDGPDWTASWGQIEYINISQGWMPHSAAEVATQPAGMLPVQLLTYLRRQRTAWKLPNREAPPLEWRDVGDWMQRENAARDVENRVHELRSRAKGPYCKFDYGWSPGWVESPENSEAYA</sequence>
<dbReference type="Proteomes" id="UP000250266">
    <property type="component" value="Unassembled WGS sequence"/>
</dbReference>
<dbReference type="AlphaFoldDB" id="A0A8E2EEC6"/>
<evidence type="ECO:0000313" key="2">
    <source>
        <dbReference type="EMBL" id="OCK82480.1"/>
    </source>
</evidence>
<gene>
    <name evidence="2" type="ORF">K432DRAFT_380368</name>
</gene>
<proteinExistence type="predicted"/>
<keyword evidence="3" id="KW-1185">Reference proteome</keyword>
<evidence type="ECO:0000256" key="1">
    <source>
        <dbReference type="SAM" id="MobiDB-lite"/>
    </source>
</evidence>
<organism evidence="2 3">
    <name type="scientific">Lepidopterella palustris CBS 459.81</name>
    <dbReference type="NCBI Taxonomy" id="1314670"/>
    <lineage>
        <taxon>Eukaryota</taxon>
        <taxon>Fungi</taxon>
        <taxon>Dikarya</taxon>
        <taxon>Ascomycota</taxon>
        <taxon>Pezizomycotina</taxon>
        <taxon>Dothideomycetes</taxon>
        <taxon>Pleosporomycetidae</taxon>
        <taxon>Mytilinidiales</taxon>
        <taxon>Argynnaceae</taxon>
        <taxon>Lepidopterella</taxon>
    </lineage>
</organism>
<feature type="compositionally biased region" description="Low complexity" evidence="1">
    <location>
        <begin position="19"/>
        <end position="31"/>
    </location>
</feature>
<reference evidence="2 3" key="1">
    <citation type="journal article" date="2016" name="Nat. Commun.">
        <title>Ectomycorrhizal ecology is imprinted in the genome of the dominant symbiotic fungus Cenococcum geophilum.</title>
        <authorList>
            <consortium name="DOE Joint Genome Institute"/>
            <person name="Peter M."/>
            <person name="Kohler A."/>
            <person name="Ohm R.A."/>
            <person name="Kuo A."/>
            <person name="Krutzmann J."/>
            <person name="Morin E."/>
            <person name="Arend M."/>
            <person name="Barry K.W."/>
            <person name="Binder M."/>
            <person name="Choi C."/>
            <person name="Clum A."/>
            <person name="Copeland A."/>
            <person name="Grisel N."/>
            <person name="Haridas S."/>
            <person name="Kipfer T."/>
            <person name="LaButti K."/>
            <person name="Lindquist E."/>
            <person name="Lipzen A."/>
            <person name="Maire R."/>
            <person name="Meier B."/>
            <person name="Mihaltcheva S."/>
            <person name="Molinier V."/>
            <person name="Murat C."/>
            <person name="Poggeler S."/>
            <person name="Quandt C.A."/>
            <person name="Sperisen C."/>
            <person name="Tritt A."/>
            <person name="Tisserant E."/>
            <person name="Crous P.W."/>
            <person name="Henrissat B."/>
            <person name="Nehls U."/>
            <person name="Egli S."/>
            <person name="Spatafora J.W."/>
            <person name="Grigoriev I.V."/>
            <person name="Martin F.M."/>
        </authorList>
    </citation>
    <scope>NUCLEOTIDE SEQUENCE [LARGE SCALE GENOMIC DNA]</scope>
    <source>
        <strain evidence="2 3">CBS 459.81</strain>
    </source>
</reference>
<dbReference type="OrthoDB" id="193467at2759"/>
<feature type="compositionally biased region" description="Basic and acidic residues" evidence="1">
    <location>
        <begin position="43"/>
        <end position="61"/>
    </location>
</feature>
<evidence type="ECO:0000313" key="3">
    <source>
        <dbReference type="Proteomes" id="UP000250266"/>
    </source>
</evidence>
<protein>
    <recommendedName>
        <fullName evidence="4">Tafazzin</fullName>
    </recommendedName>
</protein>
<name>A0A8E2EEC6_9PEZI</name>
<evidence type="ECO:0008006" key="4">
    <source>
        <dbReference type="Google" id="ProtNLM"/>
    </source>
</evidence>
<feature type="region of interest" description="Disordered" evidence="1">
    <location>
        <begin position="1"/>
        <end position="61"/>
    </location>
</feature>